<evidence type="ECO:0008006" key="4">
    <source>
        <dbReference type="Google" id="ProtNLM"/>
    </source>
</evidence>
<dbReference type="InterPro" id="IPR050463">
    <property type="entry name" value="Gfo/Idh/MocA_oxidrdct_glycsds"/>
</dbReference>
<organism evidence="3">
    <name type="scientific">marine metagenome</name>
    <dbReference type="NCBI Taxonomy" id="408172"/>
    <lineage>
        <taxon>unclassified sequences</taxon>
        <taxon>metagenomes</taxon>
        <taxon>ecological metagenomes</taxon>
    </lineage>
</organism>
<dbReference type="SUPFAM" id="SSF55347">
    <property type="entry name" value="Glyceraldehyde-3-phosphate dehydrogenase-like, C-terminal domain"/>
    <property type="match status" value="1"/>
</dbReference>
<dbReference type="Gene3D" id="3.40.50.720">
    <property type="entry name" value="NAD(P)-binding Rossmann-like Domain"/>
    <property type="match status" value="1"/>
</dbReference>
<dbReference type="PANTHER" id="PTHR43818:SF10">
    <property type="entry name" value="NADH-DEPENDENT DEHYDROGENASE-RELATED"/>
    <property type="match status" value="1"/>
</dbReference>
<feature type="domain" description="Gfo/Idh/MocA-like oxidoreductase N-terminal" evidence="1">
    <location>
        <begin position="28"/>
        <end position="149"/>
    </location>
</feature>
<evidence type="ECO:0000259" key="1">
    <source>
        <dbReference type="Pfam" id="PF01408"/>
    </source>
</evidence>
<reference evidence="3" key="1">
    <citation type="submission" date="2018-05" db="EMBL/GenBank/DDBJ databases">
        <authorList>
            <person name="Lanie J.A."/>
            <person name="Ng W.-L."/>
            <person name="Kazmierczak K.M."/>
            <person name="Andrzejewski T.M."/>
            <person name="Davidsen T.M."/>
            <person name="Wayne K.J."/>
            <person name="Tettelin H."/>
            <person name="Glass J.I."/>
            <person name="Rusch D."/>
            <person name="Podicherti R."/>
            <person name="Tsui H.-C.T."/>
            <person name="Winkler M.E."/>
        </authorList>
    </citation>
    <scope>NUCLEOTIDE SEQUENCE</scope>
</reference>
<evidence type="ECO:0000313" key="3">
    <source>
        <dbReference type="EMBL" id="SVB35953.1"/>
    </source>
</evidence>
<dbReference type="AlphaFoldDB" id="A0A382DE88"/>
<accession>A0A382DE88</accession>
<dbReference type="GO" id="GO:0000166">
    <property type="term" value="F:nucleotide binding"/>
    <property type="evidence" value="ECO:0007669"/>
    <property type="project" value="InterPro"/>
</dbReference>
<dbReference type="InterPro" id="IPR043906">
    <property type="entry name" value="Gfo/Idh/MocA_OxRdtase_bact_C"/>
</dbReference>
<dbReference type="SUPFAM" id="SSF51735">
    <property type="entry name" value="NAD(P)-binding Rossmann-fold domains"/>
    <property type="match status" value="1"/>
</dbReference>
<dbReference type="Pfam" id="PF01408">
    <property type="entry name" value="GFO_IDH_MocA"/>
    <property type="match status" value="1"/>
</dbReference>
<dbReference type="InterPro" id="IPR036291">
    <property type="entry name" value="NAD(P)-bd_dom_sf"/>
</dbReference>
<name>A0A382DE88_9ZZZZ</name>
<feature type="domain" description="Gfo/Idh/MocA-like oxidoreductase bacterial type C-terminal" evidence="2">
    <location>
        <begin position="165"/>
        <end position="251"/>
    </location>
</feature>
<dbReference type="InterPro" id="IPR000683">
    <property type="entry name" value="Gfo/Idh/MocA-like_OxRdtase_N"/>
</dbReference>
<evidence type="ECO:0000259" key="2">
    <source>
        <dbReference type="Pfam" id="PF19051"/>
    </source>
</evidence>
<proteinExistence type="predicted"/>
<protein>
    <recommendedName>
        <fullName evidence="4">Gfo/Idh/MocA-like oxidoreductase N-terminal domain-containing protein</fullName>
    </recommendedName>
</protein>
<dbReference type="PANTHER" id="PTHR43818">
    <property type="entry name" value="BCDNA.GH03377"/>
    <property type="match status" value="1"/>
</dbReference>
<dbReference type="Pfam" id="PF19051">
    <property type="entry name" value="GFO_IDH_MocA_C2"/>
    <property type="match status" value="1"/>
</dbReference>
<dbReference type="EMBL" id="UINC01038640">
    <property type="protein sequence ID" value="SVB35953.1"/>
    <property type="molecule type" value="Genomic_DNA"/>
</dbReference>
<dbReference type="Gene3D" id="3.30.360.10">
    <property type="entry name" value="Dihydrodipicolinate Reductase, domain 2"/>
    <property type="match status" value="1"/>
</dbReference>
<sequence>MKRRTFIAAAAAAPLILPRTVFGANNKLNIAFIGMGGQIQGHVKNALQLGHNVVAFCDVDPNQIAGSQNRHKAKAGNIKAYADYRELLEKEKTLEAVVVATPDHWHAPICTAAMKAGRHVYCEKPLTHTIAESRALRELSRTSKVVTQTGNQGSASSNLRRSIELIQSGLLGQISNVHVWHPAHGWPNGGMRPAGEDPVPRGMNWDFWCGPSPTRPYKASIYHPAKWRGWYDFGNGSIGDFCCHSFNMPVRALNLGYPSRVEISNVQKAGLETYAKAVTHTFHFAAEGQRAAVNLIYYTGGVDMPPKHITDQLVGTFGNIPRVGAVVEAEHGLLSSGLWNSQCYVKLKDDQKFAGHANHSEAKKVPQHLPRVRGHFQEWTDAILNKGKTFAPFEIGGHLTEIGLSGIVALKLQRNLDWDGQAMKARGIPEAAALVKKQNRTQWL</sequence>
<gene>
    <name evidence="3" type="ORF">METZ01_LOCUS188807</name>
</gene>